<comment type="caution">
    <text evidence="11">The sequence shown here is derived from an EMBL/GenBank/DDBJ whole genome shotgun (WGS) entry which is preliminary data.</text>
</comment>
<keyword evidence="6 10" id="KW-0812">Transmembrane</keyword>
<evidence type="ECO:0000313" key="11">
    <source>
        <dbReference type="EMBL" id="RVW46580.1"/>
    </source>
</evidence>
<dbReference type="AlphaFoldDB" id="A0A438EFU7"/>
<comment type="subcellular location">
    <subcellularLocation>
        <location evidence="3">Lipid droplet</location>
    </subcellularLocation>
    <subcellularLocation>
        <location evidence="2">Membrane</location>
        <topology evidence="2">Multi-pass membrane protein</topology>
    </subcellularLocation>
</comment>
<evidence type="ECO:0000256" key="9">
    <source>
        <dbReference type="SAM" id="MobiDB-lite"/>
    </source>
</evidence>
<dbReference type="GO" id="GO:0012511">
    <property type="term" value="C:monolayer-surrounded lipid storage body"/>
    <property type="evidence" value="ECO:0007669"/>
    <property type="project" value="InterPro"/>
</dbReference>
<dbReference type="GO" id="GO:0009791">
    <property type="term" value="P:post-embryonic development"/>
    <property type="evidence" value="ECO:0007669"/>
    <property type="project" value="UniProtKB-ARBA"/>
</dbReference>
<gene>
    <name evidence="11" type="primary">VvCHDh000272_2</name>
    <name evidence="11" type="ORF">CK203_067375</name>
</gene>
<dbReference type="InterPro" id="IPR000136">
    <property type="entry name" value="Oleosin"/>
</dbReference>
<evidence type="ECO:0000256" key="2">
    <source>
        <dbReference type="ARBA" id="ARBA00004141"/>
    </source>
</evidence>
<dbReference type="EMBL" id="QGNW01001302">
    <property type="protein sequence ID" value="RVW46580.1"/>
    <property type="molecule type" value="Genomic_DNA"/>
</dbReference>
<evidence type="ECO:0000256" key="6">
    <source>
        <dbReference type="ARBA" id="ARBA00022692"/>
    </source>
</evidence>
<dbReference type="GO" id="GO:0048608">
    <property type="term" value="P:reproductive structure development"/>
    <property type="evidence" value="ECO:0007669"/>
    <property type="project" value="UniProtKB-ARBA"/>
</dbReference>
<comment type="function">
    <text evidence="1">May have a structural role to stabilize the lipid body during desiccation of the seed by preventing coalescence of the oil. Probably interacts with both lipid and phospholipid moieties of lipid bodies. May also provide recognition signals for specific lipase anchorage in lipolysis during seedling growth.</text>
</comment>
<dbReference type="GO" id="GO:0016020">
    <property type="term" value="C:membrane"/>
    <property type="evidence" value="ECO:0007669"/>
    <property type="project" value="UniProtKB-SubCell"/>
</dbReference>
<evidence type="ECO:0000256" key="10">
    <source>
        <dbReference type="SAM" id="Phobius"/>
    </source>
</evidence>
<sequence length="175" mass="18263">MVAYPLQPSSHSSLQSHNHGRPPQPHQLQVHPQHRYNAGVKTLLPQKGPSTSQVLAVIALLPLAGFLLLLAGLTFAGSALGLAVITPLFLIFSPVLVPAAIAIGLAVVSFVTSGAFGVTGLSSLSFAVNSFRRAAAPLPGYLRSAMDKLGEKTKGFGQGIQKQAHEGGPIRKLGY</sequence>
<evidence type="ECO:0000256" key="4">
    <source>
        <dbReference type="ARBA" id="ARBA00010858"/>
    </source>
</evidence>
<reference evidence="11 12" key="1">
    <citation type="journal article" date="2018" name="PLoS Genet.">
        <title>Population sequencing reveals clonal diversity and ancestral inbreeding in the grapevine cultivar Chardonnay.</title>
        <authorList>
            <person name="Roach M.J."/>
            <person name="Johnson D.L."/>
            <person name="Bohlmann J."/>
            <person name="van Vuuren H.J."/>
            <person name="Jones S.J."/>
            <person name="Pretorius I.S."/>
            <person name="Schmidt S.A."/>
            <person name="Borneman A.R."/>
        </authorList>
    </citation>
    <scope>NUCLEOTIDE SEQUENCE [LARGE SCALE GENOMIC DNA]</scope>
    <source>
        <strain evidence="12">cv. Chardonnay</strain>
        <tissue evidence="11">Leaf</tissue>
    </source>
</reference>
<protein>
    <submittedName>
        <fullName evidence="11">Oleosin 5</fullName>
    </submittedName>
</protein>
<comment type="similarity">
    <text evidence="4">Belongs to the oleosin family.</text>
</comment>
<organism evidence="11 12">
    <name type="scientific">Vitis vinifera</name>
    <name type="common">Grape</name>
    <dbReference type="NCBI Taxonomy" id="29760"/>
    <lineage>
        <taxon>Eukaryota</taxon>
        <taxon>Viridiplantae</taxon>
        <taxon>Streptophyta</taxon>
        <taxon>Embryophyta</taxon>
        <taxon>Tracheophyta</taxon>
        <taxon>Spermatophyta</taxon>
        <taxon>Magnoliopsida</taxon>
        <taxon>eudicotyledons</taxon>
        <taxon>Gunneridae</taxon>
        <taxon>Pentapetalae</taxon>
        <taxon>rosids</taxon>
        <taxon>Vitales</taxon>
        <taxon>Vitaceae</taxon>
        <taxon>Viteae</taxon>
        <taxon>Vitis</taxon>
    </lineage>
</organism>
<feature type="transmembrane region" description="Helical" evidence="10">
    <location>
        <begin position="107"/>
        <end position="128"/>
    </location>
</feature>
<evidence type="ECO:0000256" key="7">
    <source>
        <dbReference type="ARBA" id="ARBA00022989"/>
    </source>
</evidence>
<keyword evidence="8 10" id="KW-0472">Membrane</keyword>
<keyword evidence="5" id="KW-0551">Lipid droplet</keyword>
<evidence type="ECO:0000313" key="12">
    <source>
        <dbReference type="Proteomes" id="UP000288805"/>
    </source>
</evidence>
<keyword evidence="7 10" id="KW-1133">Transmembrane helix</keyword>
<accession>A0A438EFU7</accession>
<proteinExistence type="inferred from homology"/>
<feature type="region of interest" description="Disordered" evidence="9">
    <location>
        <begin position="1"/>
        <end position="31"/>
    </location>
</feature>
<dbReference type="PANTHER" id="PTHR33203">
    <property type="entry name" value="OLEOSIN"/>
    <property type="match status" value="1"/>
</dbReference>
<dbReference type="PANTHER" id="PTHR33203:SF44">
    <property type="entry name" value="OLEOSIN 20.3 KDA"/>
    <property type="match status" value="1"/>
</dbReference>
<feature type="transmembrane region" description="Helical" evidence="10">
    <location>
        <begin position="80"/>
        <end position="101"/>
    </location>
</feature>
<name>A0A438EFU7_VITVI</name>
<dbReference type="Pfam" id="PF01277">
    <property type="entry name" value="Oleosin"/>
    <property type="match status" value="1"/>
</dbReference>
<evidence type="ECO:0000256" key="8">
    <source>
        <dbReference type="ARBA" id="ARBA00023136"/>
    </source>
</evidence>
<feature type="compositionally biased region" description="Low complexity" evidence="9">
    <location>
        <begin position="1"/>
        <end position="17"/>
    </location>
</feature>
<evidence type="ECO:0000256" key="3">
    <source>
        <dbReference type="ARBA" id="ARBA00004502"/>
    </source>
</evidence>
<dbReference type="Proteomes" id="UP000288805">
    <property type="component" value="Unassembled WGS sequence"/>
</dbReference>
<evidence type="ECO:0000256" key="1">
    <source>
        <dbReference type="ARBA" id="ARBA00002582"/>
    </source>
</evidence>
<feature type="transmembrane region" description="Helical" evidence="10">
    <location>
        <begin position="54"/>
        <end position="73"/>
    </location>
</feature>
<evidence type="ECO:0000256" key="5">
    <source>
        <dbReference type="ARBA" id="ARBA00022677"/>
    </source>
</evidence>